<dbReference type="Gene3D" id="3.40.50.2000">
    <property type="entry name" value="Glycogen Phosphorylase B"/>
    <property type="match status" value="2"/>
</dbReference>
<keyword evidence="2" id="KW-0614">Plasmid</keyword>
<dbReference type="InterPro" id="IPR028098">
    <property type="entry name" value="Glyco_trans_4-like_N"/>
</dbReference>
<dbReference type="SUPFAM" id="SSF53756">
    <property type="entry name" value="UDP-Glycosyltransferase/glycogen phosphorylase"/>
    <property type="match status" value="1"/>
</dbReference>
<dbReference type="PANTHER" id="PTHR12526">
    <property type="entry name" value="GLYCOSYLTRANSFERASE"/>
    <property type="match status" value="1"/>
</dbReference>
<keyword evidence="2" id="KW-0808">Transferase</keyword>
<evidence type="ECO:0000259" key="1">
    <source>
        <dbReference type="Pfam" id="PF13439"/>
    </source>
</evidence>
<evidence type="ECO:0000313" key="2">
    <source>
        <dbReference type="EMBL" id="ABF44101.1"/>
    </source>
</evidence>
<organism evidence="2 3">
    <name type="scientific">Deinococcus geothermalis (strain DSM 11300 / CIP 105573 / AG-3a)</name>
    <dbReference type="NCBI Taxonomy" id="319795"/>
    <lineage>
        <taxon>Bacteria</taxon>
        <taxon>Thermotogati</taxon>
        <taxon>Deinococcota</taxon>
        <taxon>Deinococci</taxon>
        <taxon>Deinococcales</taxon>
        <taxon>Deinococcaceae</taxon>
        <taxon>Deinococcus</taxon>
    </lineage>
</organism>
<dbReference type="Pfam" id="PF13692">
    <property type="entry name" value="Glyco_trans_1_4"/>
    <property type="match status" value="1"/>
</dbReference>
<dbReference type="EMBL" id="CP000358">
    <property type="protein sequence ID" value="ABF44101.1"/>
    <property type="molecule type" value="Genomic_DNA"/>
</dbReference>
<dbReference type="Pfam" id="PF13439">
    <property type="entry name" value="Glyco_transf_4"/>
    <property type="match status" value="1"/>
</dbReference>
<dbReference type="HOGENOM" id="CLU_009583_15_0_0"/>
<reference evidence="2" key="1">
    <citation type="submission" date="2006-04" db="EMBL/GenBank/DDBJ databases">
        <title>Complete sequence of plasmid1 pDGEO01 of Deinococcus geothermalis DSM 11300.</title>
        <authorList>
            <consortium name="US DOE Joint Genome Institute"/>
            <person name="Copeland A."/>
            <person name="Lucas S."/>
            <person name="Lapidus A."/>
            <person name="Barry K."/>
            <person name="Detter J.C."/>
            <person name="Glavina del Rio T."/>
            <person name="Hammon N."/>
            <person name="Israni S."/>
            <person name="Dalin E."/>
            <person name="Tice H."/>
            <person name="Pitluck S."/>
            <person name="Brettin T."/>
            <person name="Bruce D."/>
            <person name="Han C."/>
            <person name="Tapia R."/>
            <person name="Saunders E."/>
            <person name="Gilna P."/>
            <person name="Schmutz J."/>
            <person name="Larimer F."/>
            <person name="Land M."/>
            <person name="Hauser L."/>
            <person name="Kyrpides N."/>
            <person name="Kim E."/>
            <person name="Daly M.J."/>
            <person name="Fredrickson J.K."/>
            <person name="Makarova K.S."/>
            <person name="Gaidamakova E.K."/>
            <person name="Zhai M."/>
            <person name="Richardson P."/>
        </authorList>
    </citation>
    <scope>NUCLEOTIDE SEQUENCE</scope>
    <source>
        <strain evidence="2">DSM 11300</strain>
        <plasmid evidence="2">pDGEO01</plasmid>
    </source>
</reference>
<gene>
    <name evidence="2" type="ordered locus">Dgeo_2668</name>
</gene>
<dbReference type="AlphaFoldDB" id="Q1J333"/>
<dbReference type="DNASU" id="4073899"/>
<dbReference type="KEGG" id="dge:Dgeo_2668"/>
<dbReference type="Proteomes" id="UP000002431">
    <property type="component" value="Plasmid pDGEO01"/>
</dbReference>
<protein>
    <submittedName>
        <fullName evidence="2">Glycosyl transferase, group 1</fullName>
    </submittedName>
</protein>
<dbReference type="GO" id="GO:0016740">
    <property type="term" value="F:transferase activity"/>
    <property type="evidence" value="ECO:0007669"/>
    <property type="project" value="UniProtKB-KW"/>
</dbReference>
<name>Q1J333_DEIGD</name>
<dbReference type="SMR" id="Q1J333"/>
<geneLocation type="plasmid" evidence="2 3">
    <name>pDGEO01</name>
</geneLocation>
<dbReference type="RefSeq" id="WP_011525902.1">
    <property type="nucleotide sequence ID" value="NC_008010.2"/>
</dbReference>
<sequence length="392" mass="42166">MRARVLHVISHLDLGGAEEVAISLTEQFGGEHAFEFFAVGGIADNPVGQAMHARLRALGVPVHVGTPLDMKRGGLPHAALKLAKLLRRRRPDIVHLHTEIPETTYALAALAARLSAGPQPRVVRTIHNSTLWPAWQRIGAWVEGQLGSATVVAVSQGGLRGLHAFRVRHGLPPLPDCQVVYNGVKLAAPPASAPAERVGSGVRVLFAGRLEPQKGADLLPAILERACQLTAGAAQVTILGDGSLAPELQRWARVTRLPWPVRLAPPQPGLSGRLAEYDAVLMPSRFEGLPLLAAEALLAETPVIATDIPGLREVVPPTYPLLAPAGDVEALARRLADVVDVPARYRELARGLRGETERRFGLPQMLCGYRRVYRELLRVPGKEASHERPCGA</sequence>
<dbReference type="eggNOG" id="COG0438">
    <property type="taxonomic scope" value="Bacteria"/>
</dbReference>
<accession>Q1J333</accession>
<keyword evidence="3" id="KW-1185">Reference proteome</keyword>
<dbReference type="CAZy" id="GT4">
    <property type="family name" value="Glycosyltransferase Family 4"/>
</dbReference>
<proteinExistence type="predicted"/>
<evidence type="ECO:0000313" key="3">
    <source>
        <dbReference type="Proteomes" id="UP000002431"/>
    </source>
</evidence>
<feature type="domain" description="Glycosyltransferase subfamily 4-like N-terminal" evidence="1">
    <location>
        <begin position="15"/>
        <end position="186"/>
    </location>
</feature>